<evidence type="ECO:0000313" key="1">
    <source>
        <dbReference type="EMBL" id="MBL3655001.1"/>
    </source>
</evidence>
<dbReference type="PANTHER" id="PTHR36456:SF1">
    <property type="entry name" value="UPF0232 PROTEIN SCO3875"/>
    <property type="match status" value="1"/>
</dbReference>
<sequence length="106" mass="12488">MKKRNFDKFDKRKSDISSVKEAIDSLLDTYRLKGRFDEARLVESWAKLMGNTIANRTGKIFIKDQVLFVEILSAPLKHQLNHSKMEIMKILEKEFGHKVINEILFY</sequence>
<dbReference type="Pfam" id="PF05258">
    <property type="entry name" value="DciA"/>
    <property type="match status" value="1"/>
</dbReference>
<accession>A0A937JZB3</accession>
<organism evidence="1 2">
    <name type="scientific">Fulvivirga sediminis</name>
    <dbReference type="NCBI Taxonomy" id="2803949"/>
    <lineage>
        <taxon>Bacteria</taxon>
        <taxon>Pseudomonadati</taxon>
        <taxon>Bacteroidota</taxon>
        <taxon>Cytophagia</taxon>
        <taxon>Cytophagales</taxon>
        <taxon>Fulvivirgaceae</taxon>
        <taxon>Fulvivirga</taxon>
    </lineage>
</organism>
<protein>
    <submittedName>
        <fullName evidence="1">DUF721 domain-containing protein</fullName>
    </submittedName>
</protein>
<dbReference type="EMBL" id="JAESIY010000001">
    <property type="protein sequence ID" value="MBL3655001.1"/>
    <property type="molecule type" value="Genomic_DNA"/>
</dbReference>
<reference evidence="1" key="1">
    <citation type="submission" date="2021-01" db="EMBL/GenBank/DDBJ databases">
        <title>Fulvivirga kasyanovii gen. nov., sp nov., a novel member of the phylum Bacteroidetes isolated from seawater in a mussel farm.</title>
        <authorList>
            <person name="Zhao L.-H."/>
            <person name="Wang Z.-J."/>
        </authorList>
    </citation>
    <scope>NUCLEOTIDE SEQUENCE</scope>
    <source>
        <strain evidence="1">2943</strain>
    </source>
</reference>
<keyword evidence="2" id="KW-1185">Reference proteome</keyword>
<proteinExistence type="predicted"/>
<gene>
    <name evidence="1" type="ORF">JL102_02570</name>
</gene>
<dbReference type="PANTHER" id="PTHR36456">
    <property type="entry name" value="UPF0232 PROTEIN SCO3875"/>
    <property type="match status" value="1"/>
</dbReference>
<dbReference type="InterPro" id="IPR007922">
    <property type="entry name" value="DciA-like"/>
</dbReference>
<dbReference type="AlphaFoldDB" id="A0A937JZB3"/>
<comment type="caution">
    <text evidence="1">The sequence shown here is derived from an EMBL/GenBank/DDBJ whole genome shotgun (WGS) entry which is preliminary data.</text>
</comment>
<evidence type="ECO:0000313" key="2">
    <source>
        <dbReference type="Proteomes" id="UP000659388"/>
    </source>
</evidence>
<name>A0A937JZB3_9BACT</name>
<dbReference type="RefSeq" id="WP_202242109.1">
    <property type="nucleotide sequence ID" value="NZ_JAESIY010000001.1"/>
</dbReference>
<dbReference type="Proteomes" id="UP000659388">
    <property type="component" value="Unassembled WGS sequence"/>
</dbReference>